<proteinExistence type="predicted"/>
<protein>
    <submittedName>
        <fullName evidence="1">Uncharacterized protein</fullName>
    </submittedName>
</protein>
<keyword evidence="2" id="KW-1185">Reference proteome</keyword>
<name>A0A7W5ASD3_9ACTN</name>
<dbReference type="EMBL" id="JACHXF010000040">
    <property type="protein sequence ID" value="MBB3101536.1"/>
    <property type="molecule type" value="Genomic_DNA"/>
</dbReference>
<accession>A0A7W5ASD3</accession>
<dbReference type="RefSeq" id="WP_229795802.1">
    <property type="nucleotide sequence ID" value="NZ_BMPW01000052.1"/>
</dbReference>
<gene>
    <name evidence="1" type="ORF">FHR83_009265</name>
</gene>
<evidence type="ECO:0000313" key="2">
    <source>
        <dbReference type="Proteomes" id="UP000590749"/>
    </source>
</evidence>
<dbReference type="Proteomes" id="UP000590749">
    <property type="component" value="Unassembled WGS sequence"/>
</dbReference>
<reference evidence="1 2" key="1">
    <citation type="submission" date="2020-08" db="EMBL/GenBank/DDBJ databases">
        <title>Genomic Encyclopedia of Type Strains, Phase III (KMG-III): the genomes of soil and plant-associated and newly described type strains.</title>
        <authorList>
            <person name="Whitman W."/>
        </authorList>
    </citation>
    <scope>NUCLEOTIDE SEQUENCE [LARGE SCALE GENOMIC DNA]</scope>
    <source>
        <strain evidence="1 2">CECT 3287</strain>
    </source>
</reference>
<sequence>MVTVQRVRVRWGPASRGAAQANARRGLDRPVLLPDPLPPGEVVAHEVLFDEATGYRPRDEVLADSERDPGVRLRRQDGRLIVSRSAGGWVAYPHRMPTSRLFTLAPGEVGRYRANFRLLVTTCACNPSWYYESWTVHVSNGRPVDPTRFRDGPVDHEADHRVSLYGAARSPQRR</sequence>
<dbReference type="AlphaFoldDB" id="A0A7W5ASD3"/>
<organism evidence="1 2">
    <name type="scientific">Actinoplanes campanulatus</name>
    <dbReference type="NCBI Taxonomy" id="113559"/>
    <lineage>
        <taxon>Bacteria</taxon>
        <taxon>Bacillati</taxon>
        <taxon>Actinomycetota</taxon>
        <taxon>Actinomycetes</taxon>
        <taxon>Micromonosporales</taxon>
        <taxon>Micromonosporaceae</taxon>
        <taxon>Actinoplanes</taxon>
    </lineage>
</organism>
<comment type="caution">
    <text evidence="1">The sequence shown here is derived from an EMBL/GenBank/DDBJ whole genome shotgun (WGS) entry which is preliminary data.</text>
</comment>
<evidence type="ECO:0000313" key="1">
    <source>
        <dbReference type="EMBL" id="MBB3101536.1"/>
    </source>
</evidence>